<proteinExistence type="predicted"/>
<dbReference type="RefSeq" id="WP_146395517.1">
    <property type="nucleotide sequence ID" value="NZ_SJPJ01000001.1"/>
</dbReference>
<dbReference type="Proteomes" id="UP000315010">
    <property type="component" value="Unassembled WGS sequence"/>
</dbReference>
<dbReference type="AlphaFoldDB" id="A0A5C5YZD8"/>
<evidence type="ECO:0000256" key="1">
    <source>
        <dbReference type="SAM" id="MobiDB-lite"/>
    </source>
</evidence>
<accession>A0A5C5YZD8</accession>
<feature type="region of interest" description="Disordered" evidence="1">
    <location>
        <begin position="65"/>
        <end position="123"/>
    </location>
</feature>
<evidence type="ECO:0000313" key="2">
    <source>
        <dbReference type="EMBL" id="TWT80468.1"/>
    </source>
</evidence>
<feature type="compositionally biased region" description="Basic and acidic residues" evidence="1">
    <location>
        <begin position="73"/>
        <end position="93"/>
    </location>
</feature>
<organism evidence="2 3">
    <name type="scientific">Novipirellula herctigrandis</name>
    <dbReference type="NCBI Taxonomy" id="2527986"/>
    <lineage>
        <taxon>Bacteria</taxon>
        <taxon>Pseudomonadati</taxon>
        <taxon>Planctomycetota</taxon>
        <taxon>Planctomycetia</taxon>
        <taxon>Pirellulales</taxon>
        <taxon>Pirellulaceae</taxon>
        <taxon>Novipirellula</taxon>
    </lineage>
</organism>
<keyword evidence="3" id="KW-1185">Reference proteome</keyword>
<name>A0A5C5YZD8_9BACT</name>
<comment type="caution">
    <text evidence="2">The sequence shown here is derived from an EMBL/GenBank/DDBJ whole genome shotgun (WGS) entry which is preliminary data.</text>
</comment>
<dbReference type="EMBL" id="SJPJ01000001">
    <property type="protein sequence ID" value="TWT80468.1"/>
    <property type="molecule type" value="Genomic_DNA"/>
</dbReference>
<evidence type="ECO:0000313" key="3">
    <source>
        <dbReference type="Proteomes" id="UP000315010"/>
    </source>
</evidence>
<reference evidence="2 3" key="1">
    <citation type="submission" date="2019-02" db="EMBL/GenBank/DDBJ databases">
        <title>Deep-cultivation of Planctomycetes and their phenomic and genomic characterization uncovers novel biology.</title>
        <authorList>
            <person name="Wiegand S."/>
            <person name="Jogler M."/>
            <person name="Boedeker C."/>
            <person name="Pinto D."/>
            <person name="Vollmers J."/>
            <person name="Rivas-Marin E."/>
            <person name="Kohn T."/>
            <person name="Peeters S.H."/>
            <person name="Heuer A."/>
            <person name="Rast P."/>
            <person name="Oberbeckmann S."/>
            <person name="Bunk B."/>
            <person name="Jeske O."/>
            <person name="Meyerdierks A."/>
            <person name="Storesund J.E."/>
            <person name="Kallscheuer N."/>
            <person name="Luecker S."/>
            <person name="Lage O.M."/>
            <person name="Pohl T."/>
            <person name="Merkel B.J."/>
            <person name="Hornburger P."/>
            <person name="Mueller R.-W."/>
            <person name="Bruemmer F."/>
            <person name="Labrenz M."/>
            <person name="Spormann A.M."/>
            <person name="Op Den Camp H."/>
            <person name="Overmann J."/>
            <person name="Amann R."/>
            <person name="Jetten M.S.M."/>
            <person name="Mascher T."/>
            <person name="Medema M.H."/>
            <person name="Devos D.P."/>
            <person name="Kaster A.-K."/>
            <person name="Ovreas L."/>
            <person name="Rohde M."/>
            <person name="Galperin M.Y."/>
            <person name="Jogler C."/>
        </authorList>
    </citation>
    <scope>NUCLEOTIDE SEQUENCE [LARGE SCALE GENOMIC DNA]</scope>
    <source>
        <strain evidence="2 3">CA13</strain>
    </source>
</reference>
<sequence length="123" mass="13201">MALNNVQPAEQVRKLAKLLGMAAIRLKRGQIAKSLESSREIGESTLEISSQSVITVSRGNDLATGETGCSDGLHSKGDPLERKTTRSDRDHFGAGDSTNFGQEGGEVCQTENNLKTKRRGGDK</sequence>
<protein>
    <submittedName>
        <fullName evidence="2">Uncharacterized protein</fullName>
    </submittedName>
</protein>
<gene>
    <name evidence="2" type="ORF">CA13_18870</name>
</gene>